<feature type="chain" id="PRO_5032343227" evidence="2">
    <location>
        <begin position="20"/>
        <end position="116"/>
    </location>
</feature>
<name>A0A813GU34_POLGL</name>
<feature type="transmembrane region" description="Helical" evidence="1">
    <location>
        <begin position="29"/>
        <end position="46"/>
    </location>
</feature>
<sequence>MTAAFAGLAPLALMQPAVAYHSVVGGIVLVGIYGAAFIAAVANLLTKRRMEVRDQVVAEQKKAAGAKLSDWPNLKSSVMFRWTLQMERVFSKIRRGTESAFVAEGSIKVTFMTACH</sequence>
<keyword evidence="1" id="KW-1133">Transmembrane helix</keyword>
<keyword evidence="2" id="KW-0732">Signal</keyword>
<dbReference type="EMBL" id="CAJNNV010028971">
    <property type="protein sequence ID" value="CAE8626449.1"/>
    <property type="molecule type" value="Genomic_DNA"/>
</dbReference>
<proteinExistence type="predicted"/>
<dbReference type="AlphaFoldDB" id="A0A813GU34"/>
<accession>A0A813GU34</accession>
<comment type="caution">
    <text evidence="3">The sequence shown here is derived from an EMBL/GenBank/DDBJ whole genome shotgun (WGS) entry which is preliminary data.</text>
</comment>
<evidence type="ECO:0000256" key="1">
    <source>
        <dbReference type="SAM" id="Phobius"/>
    </source>
</evidence>
<feature type="signal peptide" evidence="2">
    <location>
        <begin position="1"/>
        <end position="19"/>
    </location>
</feature>
<keyword evidence="4" id="KW-1185">Reference proteome</keyword>
<dbReference type="Proteomes" id="UP000654075">
    <property type="component" value="Unassembled WGS sequence"/>
</dbReference>
<protein>
    <submittedName>
        <fullName evidence="3">Uncharacterized protein</fullName>
    </submittedName>
</protein>
<keyword evidence="1" id="KW-0812">Transmembrane</keyword>
<reference evidence="3" key="1">
    <citation type="submission" date="2021-02" db="EMBL/GenBank/DDBJ databases">
        <authorList>
            <person name="Dougan E. K."/>
            <person name="Rhodes N."/>
            <person name="Thang M."/>
            <person name="Chan C."/>
        </authorList>
    </citation>
    <scope>NUCLEOTIDE SEQUENCE</scope>
</reference>
<evidence type="ECO:0000313" key="4">
    <source>
        <dbReference type="Proteomes" id="UP000654075"/>
    </source>
</evidence>
<organism evidence="3 4">
    <name type="scientific">Polarella glacialis</name>
    <name type="common">Dinoflagellate</name>
    <dbReference type="NCBI Taxonomy" id="89957"/>
    <lineage>
        <taxon>Eukaryota</taxon>
        <taxon>Sar</taxon>
        <taxon>Alveolata</taxon>
        <taxon>Dinophyceae</taxon>
        <taxon>Suessiales</taxon>
        <taxon>Suessiaceae</taxon>
        <taxon>Polarella</taxon>
    </lineage>
</organism>
<evidence type="ECO:0000313" key="3">
    <source>
        <dbReference type="EMBL" id="CAE8626449.1"/>
    </source>
</evidence>
<gene>
    <name evidence="3" type="ORF">PGLA1383_LOCUS43378</name>
</gene>
<evidence type="ECO:0000256" key="2">
    <source>
        <dbReference type="SAM" id="SignalP"/>
    </source>
</evidence>
<keyword evidence="1" id="KW-0472">Membrane</keyword>